<evidence type="ECO:0000313" key="5">
    <source>
        <dbReference type="EMBL" id="GAB1583834.1"/>
    </source>
</evidence>
<keyword evidence="1" id="KW-0805">Transcription regulation</keyword>
<dbReference type="InterPro" id="IPR028082">
    <property type="entry name" value="Peripla_BP_I"/>
</dbReference>
<dbReference type="PROSITE" id="PS50932">
    <property type="entry name" value="HTH_LACI_2"/>
    <property type="match status" value="1"/>
</dbReference>
<dbReference type="CDD" id="cd01392">
    <property type="entry name" value="HTH_LacI"/>
    <property type="match status" value="1"/>
</dbReference>
<dbReference type="GO" id="GO:0003677">
    <property type="term" value="F:DNA binding"/>
    <property type="evidence" value="ECO:0007669"/>
    <property type="project" value="UniProtKB-KW"/>
</dbReference>
<dbReference type="Gene3D" id="3.40.50.2300">
    <property type="match status" value="2"/>
</dbReference>
<dbReference type="Pfam" id="PF00356">
    <property type="entry name" value="LacI"/>
    <property type="match status" value="1"/>
</dbReference>
<keyword evidence="2 5" id="KW-0238">DNA-binding</keyword>
<dbReference type="Pfam" id="PF13377">
    <property type="entry name" value="Peripla_BP_3"/>
    <property type="match status" value="1"/>
</dbReference>
<dbReference type="CDD" id="cd01575">
    <property type="entry name" value="PBP1_GntR"/>
    <property type="match status" value="1"/>
</dbReference>
<name>A0ABQ0H4H8_9HYPH</name>
<dbReference type="InterPro" id="IPR046335">
    <property type="entry name" value="LacI/GalR-like_sensor"/>
</dbReference>
<dbReference type="Proteomes" id="UP001628091">
    <property type="component" value="Unassembled WGS sequence"/>
</dbReference>
<dbReference type="InterPro" id="IPR000843">
    <property type="entry name" value="HTH_LacI"/>
</dbReference>
<evidence type="ECO:0000313" key="6">
    <source>
        <dbReference type="Proteomes" id="UP001628091"/>
    </source>
</evidence>
<proteinExistence type="predicted"/>
<dbReference type="RefSeq" id="WP_407866374.1">
    <property type="nucleotide sequence ID" value="NZ_BAAFZP010000002.1"/>
</dbReference>
<keyword evidence="3" id="KW-0804">Transcription</keyword>
<reference evidence="5 6" key="1">
    <citation type="submission" date="2024-10" db="EMBL/GenBank/DDBJ databases">
        <title>Isolation, draft genome sequencing and identification of Phyllobacterium sp. NSA23, isolated from leaf soil.</title>
        <authorList>
            <person name="Akita H."/>
        </authorList>
    </citation>
    <scope>NUCLEOTIDE SEQUENCE [LARGE SCALE GENOMIC DNA]</scope>
    <source>
        <strain evidence="5 6">NSA23</strain>
    </source>
</reference>
<gene>
    <name evidence="5" type="ORF">PPNSA23_37770</name>
</gene>
<dbReference type="SMART" id="SM00354">
    <property type="entry name" value="HTH_LACI"/>
    <property type="match status" value="1"/>
</dbReference>
<dbReference type="EMBL" id="BAAFZP010000002">
    <property type="protein sequence ID" value="GAB1583834.1"/>
    <property type="molecule type" value="Genomic_DNA"/>
</dbReference>
<dbReference type="InterPro" id="IPR010982">
    <property type="entry name" value="Lambda_DNA-bd_dom_sf"/>
</dbReference>
<evidence type="ECO:0000256" key="2">
    <source>
        <dbReference type="ARBA" id="ARBA00023125"/>
    </source>
</evidence>
<evidence type="ECO:0000256" key="1">
    <source>
        <dbReference type="ARBA" id="ARBA00023015"/>
    </source>
</evidence>
<accession>A0ABQ0H4H8</accession>
<feature type="domain" description="HTH lacI-type" evidence="4">
    <location>
        <begin position="21"/>
        <end position="75"/>
    </location>
</feature>
<keyword evidence="6" id="KW-1185">Reference proteome</keyword>
<dbReference type="SUPFAM" id="SSF53822">
    <property type="entry name" value="Periplasmic binding protein-like I"/>
    <property type="match status" value="1"/>
</dbReference>
<organism evidence="5 6">
    <name type="scientific">Phyllobacterium phragmitis</name>
    <dbReference type="NCBI Taxonomy" id="2670329"/>
    <lineage>
        <taxon>Bacteria</taxon>
        <taxon>Pseudomonadati</taxon>
        <taxon>Pseudomonadota</taxon>
        <taxon>Alphaproteobacteria</taxon>
        <taxon>Hyphomicrobiales</taxon>
        <taxon>Phyllobacteriaceae</taxon>
        <taxon>Phyllobacterium</taxon>
    </lineage>
</organism>
<evidence type="ECO:0000256" key="3">
    <source>
        <dbReference type="ARBA" id="ARBA00023163"/>
    </source>
</evidence>
<dbReference type="SUPFAM" id="SSF47413">
    <property type="entry name" value="lambda repressor-like DNA-binding domains"/>
    <property type="match status" value="1"/>
</dbReference>
<comment type="caution">
    <text evidence="5">The sequence shown here is derived from an EMBL/GenBank/DDBJ whole genome shotgun (WGS) entry which is preliminary data.</text>
</comment>
<dbReference type="PANTHER" id="PTHR30146">
    <property type="entry name" value="LACI-RELATED TRANSCRIPTIONAL REPRESSOR"/>
    <property type="match status" value="1"/>
</dbReference>
<dbReference type="Gene3D" id="1.10.260.40">
    <property type="entry name" value="lambda repressor-like DNA-binding domains"/>
    <property type="match status" value="1"/>
</dbReference>
<evidence type="ECO:0000259" key="4">
    <source>
        <dbReference type="PROSITE" id="PS50932"/>
    </source>
</evidence>
<sequence>MRRPQQQSGASATGTQKPGAVTMEMVARLAGVSQVSVSRALNHPDKVAPDTLARIQEAIRITGYVPNLVAGALASRRSGIIAALIPSITNLTYSSFLRPLIEATRNAGYQVILAETGFSLEDEQAMVQSLLSRQPEGMLLTGVHHSAECRRMLLASGLPVVEVWDESETPIDVCVGFSHWEAGRAAARYVHEKGYACGAVITAGDPRAIRRKDAFAAELVSLGYPSPPVVCFDTPASIANGRDGLKQLLEQGFSNGAISCSSDLLAHGALIEAQARGLKIPGEIAVIGFSDQDFAAHTFPTLSTIRVDRSLLGRRAAEALLARIAGKPAETRRVDVGFEVIERESA</sequence>
<protein>
    <submittedName>
        <fullName evidence="5">LacI family DNA-binding transcriptional regulator</fullName>
    </submittedName>
</protein>
<dbReference type="PANTHER" id="PTHR30146:SF33">
    <property type="entry name" value="TRANSCRIPTIONAL REGULATOR"/>
    <property type="match status" value="1"/>
</dbReference>